<evidence type="ECO:0000313" key="2">
    <source>
        <dbReference type="Proteomes" id="UP000004030"/>
    </source>
</evidence>
<name>G6EJR2_9SPHN</name>
<dbReference type="PATRIC" id="fig|1088721.3.peg.4503"/>
<accession>G6EJR2</accession>
<dbReference type="Proteomes" id="UP000004030">
    <property type="component" value="Unassembled WGS sequence"/>
</dbReference>
<reference evidence="1 2" key="1">
    <citation type="journal article" date="2012" name="J. Bacteriol.">
        <title>Genome sequence of benzo(a)pyrene-degrading bacterium Novosphingobium pentaromativorans US6-1.</title>
        <authorList>
            <person name="Luo Y.R."/>
            <person name="Kang S.G."/>
            <person name="Kim S.J."/>
            <person name="Kim M.R."/>
            <person name="Li N."/>
            <person name="Lee J.H."/>
            <person name="Kwon K.K."/>
        </authorList>
    </citation>
    <scope>NUCLEOTIDE SEQUENCE [LARGE SCALE GENOMIC DNA]</scope>
    <source>
        <strain evidence="1 2">US6-1</strain>
    </source>
</reference>
<evidence type="ECO:0000313" key="1">
    <source>
        <dbReference type="EMBL" id="EHJ58446.1"/>
    </source>
</evidence>
<protein>
    <submittedName>
        <fullName evidence="1">Uncharacterized protein</fullName>
    </submittedName>
</protein>
<organism evidence="1 2">
    <name type="scientific">Novosphingobium pentaromativorans US6-1</name>
    <dbReference type="NCBI Taxonomy" id="1088721"/>
    <lineage>
        <taxon>Bacteria</taxon>
        <taxon>Pseudomonadati</taxon>
        <taxon>Pseudomonadota</taxon>
        <taxon>Alphaproteobacteria</taxon>
        <taxon>Sphingomonadales</taxon>
        <taxon>Sphingomonadaceae</taxon>
        <taxon>Novosphingobium</taxon>
    </lineage>
</organism>
<dbReference type="AlphaFoldDB" id="G6EJR2"/>
<gene>
    <name evidence="1" type="ORF">NSU_4583</name>
</gene>
<proteinExistence type="predicted"/>
<dbReference type="EMBL" id="AGFM01000080">
    <property type="protein sequence ID" value="EHJ58446.1"/>
    <property type="molecule type" value="Genomic_DNA"/>
</dbReference>
<sequence>MGSDLSVFGKGKHVLYVDPEIAHRIFYLVMTEKDLDRPQISRQWP</sequence>
<keyword evidence="2" id="KW-1185">Reference proteome</keyword>
<comment type="caution">
    <text evidence="1">The sequence shown here is derived from an EMBL/GenBank/DDBJ whole genome shotgun (WGS) entry which is preliminary data.</text>
</comment>